<dbReference type="Pfam" id="PF07045">
    <property type="entry name" value="DUF1330"/>
    <property type="match status" value="1"/>
</dbReference>
<protein>
    <submittedName>
        <fullName evidence="2">DUF1330 domain-containing protein</fullName>
    </submittedName>
</protein>
<name>A0ABX1U1X2_9PROT</name>
<dbReference type="Proteomes" id="UP000749010">
    <property type="component" value="Unassembled WGS sequence"/>
</dbReference>
<dbReference type="RefSeq" id="WP_169068144.1">
    <property type="nucleotide sequence ID" value="NZ_SPMY01000065.1"/>
</dbReference>
<comment type="caution">
    <text evidence="2">The sequence shown here is derived from an EMBL/GenBank/DDBJ whole genome shotgun (WGS) entry which is preliminary data.</text>
</comment>
<gene>
    <name evidence="2" type="ORF">E4Q23_19080</name>
</gene>
<dbReference type="PANTHER" id="PTHR41521">
    <property type="match status" value="1"/>
</dbReference>
<dbReference type="InterPro" id="IPR011008">
    <property type="entry name" value="Dimeric_a/b-barrel"/>
</dbReference>
<dbReference type="Gene3D" id="3.30.70.100">
    <property type="match status" value="1"/>
</dbReference>
<feature type="domain" description="DUF1330" evidence="1">
    <location>
        <begin position="3"/>
        <end position="95"/>
    </location>
</feature>
<reference evidence="2 3" key="1">
    <citation type="submission" date="2019-03" db="EMBL/GenBank/DDBJ databases">
        <title>Metabolic reconstructions from genomes of highly enriched 'Candidatus Accumulibacter' and 'Candidatus Competibacter' bioreactor populations.</title>
        <authorList>
            <person name="Annavajhala M.K."/>
            <person name="Welles L."/>
            <person name="Abbas B."/>
            <person name="Sorokin D."/>
            <person name="Park H."/>
            <person name="Van Loosdrecht M."/>
            <person name="Chandran K."/>
        </authorList>
    </citation>
    <scope>NUCLEOTIDE SEQUENCE [LARGE SCALE GENOMIC DNA]</scope>
    <source>
        <strain evidence="2 3">SBR_S</strain>
    </source>
</reference>
<organism evidence="2 3">
    <name type="scientific">Candidatus Accumulibacter phosphatis</name>
    <dbReference type="NCBI Taxonomy" id="327160"/>
    <lineage>
        <taxon>Bacteria</taxon>
        <taxon>Pseudomonadati</taxon>
        <taxon>Pseudomonadota</taxon>
        <taxon>Betaproteobacteria</taxon>
        <taxon>Candidatus Accumulibacter</taxon>
    </lineage>
</organism>
<evidence type="ECO:0000313" key="3">
    <source>
        <dbReference type="Proteomes" id="UP000749010"/>
    </source>
</evidence>
<evidence type="ECO:0000259" key="1">
    <source>
        <dbReference type="Pfam" id="PF07045"/>
    </source>
</evidence>
<sequence length="97" mass="10808">MAAYLLAEAKVTDPLAYESSPLGQAAITQYGGRYRARGGRLEVLEGRWSKPESLLIVEFDSLEQARKFYHSPEYQVARAARKNVAEVNILLVEGLPI</sequence>
<dbReference type="EMBL" id="SPMY01000065">
    <property type="protein sequence ID" value="NMQ29690.1"/>
    <property type="molecule type" value="Genomic_DNA"/>
</dbReference>
<keyword evidence="3" id="KW-1185">Reference proteome</keyword>
<dbReference type="InterPro" id="IPR010753">
    <property type="entry name" value="DUF1330"/>
</dbReference>
<evidence type="ECO:0000313" key="2">
    <source>
        <dbReference type="EMBL" id="NMQ29690.1"/>
    </source>
</evidence>
<dbReference type="PANTHER" id="PTHR41521:SF4">
    <property type="entry name" value="BLR0684 PROTEIN"/>
    <property type="match status" value="1"/>
</dbReference>
<accession>A0ABX1U1X2</accession>
<proteinExistence type="predicted"/>
<dbReference type="SUPFAM" id="SSF54909">
    <property type="entry name" value="Dimeric alpha+beta barrel"/>
    <property type="match status" value="1"/>
</dbReference>